<dbReference type="PRINTS" id="PR00364">
    <property type="entry name" value="DISEASERSIST"/>
</dbReference>
<feature type="region of interest" description="Disordered" evidence="7">
    <location>
        <begin position="251"/>
        <end position="274"/>
    </location>
</feature>
<name>A0A6I8LLY0_9PSEU</name>
<keyword evidence="10" id="KW-1185">Reference proteome</keyword>
<gene>
    <name evidence="9" type="ORF">AA23TX_03013</name>
</gene>
<dbReference type="InterPro" id="IPR027417">
    <property type="entry name" value="P-loop_NTPase"/>
</dbReference>
<evidence type="ECO:0000256" key="3">
    <source>
        <dbReference type="ARBA" id="ARBA00023125"/>
    </source>
</evidence>
<feature type="repeat" description="TPR" evidence="5">
    <location>
        <begin position="835"/>
        <end position="868"/>
    </location>
</feature>
<dbReference type="Gene3D" id="1.25.40.10">
    <property type="entry name" value="Tetratricopeptide repeat domain"/>
    <property type="match status" value="2"/>
</dbReference>
<evidence type="ECO:0000256" key="7">
    <source>
        <dbReference type="SAM" id="MobiDB-lite"/>
    </source>
</evidence>
<dbReference type="RefSeq" id="WP_155543072.1">
    <property type="nucleotide sequence ID" value="NZ_CABVGP010000001.1"/>
</dbReference>
<dbReference type="PANTHER" id="PTHR35807">
    <property type="entry name" value="TRANSCRIPTIONAL REGULATOR REDD-RELATED"/>
    <property type="match status" value="1"/>
</dbReference>
<dbReference type="GO" id="GO:0043531">
    <property type="term" value="F:ADP binding"/>
    <property type="evidence" value="ECO:0007669"/>
    <property type="project" value="InterPro"/>
</dbReference>
<dbReference type="PANTHER" id="PTHR35807:SF1">
    <property type="entry name" value="TRANSCRIPTIONAL REGULATOR REDD"/>
    <property type="match status" value="1"/>
</dbReference>
<evidence type="ECO:0000256" key="4">
    <source>
        <dbReference type="ARBA" id="ARBA00023163"/>
    </source>
</evidence>
<dbReference type="InterPro" id="IPR019734">
    <property type="entry name" value="TPR_rpt"/>
</dbReference>
<keyword evidence="4" id="KW-0804">Transcription</keyword>
<dbReference type="InterPro" id="IPR016032">
    <property type="entry name" value="Sig_transdc_resp-reg_C-effctor"/>
</dbReference>
<dbReference type="Pfam" id="PF00486">
    <property type="entry name" value="Trans_reg_C"/>
    <property type="match status" value="1"/>
</dbReference>
<dbReference type="InterPro" id="IPR011990">
    <property type="entry name" value="TPR-like_helical_dom_sf"/>
</dbReference>
<dbReference type="GO" id="GO:0000160">
    <property type="term" value="P:phosphorelay signal transduction system"/>
    <property type="evidence" value="ECO:0007669"/>
    <property type="project" value="InterPro"/>
</dbReference>
<dbReference type="Pfam" id="PF13424">
    <property type="entry name" value="TPR_12"/>
    <property type="match status" value="2"/>
</dbReference>
<accession>A0A6I8LLY0</accession>
<dbReference type="SUPFAM" id="SSF52540">
    <property type="entry name" value="P-loop containing nucleoside triphosphate hydrolases"/>
    <property type="match status" value="1"/>
</dbReference>
<dbReference type="Pfam" id="PF03704">
    <property type="entry name" value="BTAD"/>
    <property type="match status" value="1"/>
</dbReference>
<evidence type="ECO:0000256" key="6">
    <source>
        <dbReference type="PROSITE-ProRule" id="PRU01091"/>
    </source>
</evidence>
<evidence type="ECO:0000313" key="10">
    <source>
        <dbReference type="Proteomes" id="UP000399805"/>
    </source>
</evidence>
<keyword evidence="5" id="KW-0802">TPR repeat</keyword>
<evidence type="ECO:0000256" key="1">
    <source>
        <dbReference type="ARBA" id="ARBA00005820"/>
    </source>
</evidence>
<dbReference type="SMART" id="SM01043">
    <property type="entry name" value="BTAD"/>
    <property type="match status" value="1"/>
</dbReference>
<evidence type="ECO:0000313" key="9">
    <source>
        <dbReference type="EMBL" id="VVJ17992.1"/>
    </source>
</evidence>
<dbReference type="SUPFAM" id="SSF46894">
    <property type="entry name" value="C-terminal effector domain of the bipartite response regulators"/>
    <property type="match status" value="1"/>
</dbReference>
<feature type="compositionally biased region" description="Low complexity" evidence="7">
    <location>
        <begin position="251"/>
        <end position="263"/>
    </location>
</feature>
<dbReference type="GO" id="GO:0006355">
    <property type="term" value="P:regulation of DNA-templated transcription"/>
    <property type="evidence" value="ECO:0007669"/>
    <property type="project" value="InterPro"/>
</dbReference>
<proteinExistence type="inferred from homology"/>
<dbReference type="Proteomes" id="UP000399805">
    <property type="component" value="Unassembled WGS sequence"/>
</dbReference>
<reference evidence="9 10" key="1">
    <citation type="submission" date="2019-09" db="EMBL/GenBank/DDBJ databases">
        <authorList>
            <person name="Leyn A S."/>
        </authorList>
    </citation>
    <scope>NUCLEOTIDE SEQUENCE [LARGE SCALE GENOMIC DNA]</scope>
    <source>
        <strain evidence="9">AA231_1</strain>
    </source>
</reference>
<dbReference type="Gene3D" id="3.40.50.300">
    <property type="entry name" value="P-loop containing nucleotide triphosphate hydrolases"/>
    <property type="match status" value="1"/>
</dbReference>
<evidence type="ECO:0000259" key="8">
    <source>
        <dbReference type="PROSITE" id="PS51755"/>
    </source>
</evidence>
<dbReference type="AlphaFoldDB" id="A0A6I8LLY0"/>
<dbReference type="Pfam" id="PF00931">
    <property type="entry name" value="NB-ARC"/>
    <property type="match status" value="1"/>
</dbReference>
<dbReference type="InterPro" id="IPR002182">
    <property type="entry name" value="NB-ARC"/>
</dbReference>
<keyword evidence="2" id="KW-0805">Transcription regulation</keyword>
<feature type="DNA-binding region" description="OmpR/PhoB-type" evidence="6">
    <location>
        <begin position="1"/>
        <end position="97"/>
    </location>
</feature>
<dbReference type="CDD" id="cd15831">
    <property type="entry name" value="BTAD"/>
    <property type="match status" value="1"/>
</dbReference>
<protein>
    <submittedName>
        <fullName evidence="9">Transcriptional regulator</fullName>
    </submittedName>
</protein>
<dbReference type="EMBL" id="CABVGP010000001">
    <property type="protein sequence ID" value="VVJ17992.1"/>
    <property type="molecule type" value="Genomic_DNA"/>
</dbReference>
<dbReference type="SMART" id="SM00862">
    <property type="entry name" value="Trans_reg_C"/>
    <property type="match status" value="1"/>
</dbReference>
<dbReference type="InterPro" id="IPR001867">
    <property type="entry name" value="OmpR/PhoB-type_DNA-bd"/>
</dbReference>
<keyword evidence="3 6" id="KW-0238">DNA-binding</keyword>
<dbReference type="PROSITE" id="PS50005">
    <property type="entry name" value="TPR"/>
    <property type="match status" value="1"/>
</dbReference>
<dbReference type="SMART" id="SM00028">
    <property type="entry name" value="TPR"/>
    <property type="match status" value="5"/>
</dbReference>
<dbReference type="InterPro" id="IPR051677">
    <property type="entry name" value="AfsR-DnrI-RedD_regulator"/>
</dbReference>
<dbReference type="SUPFAM" id="SSF48452">
    <property type="entry name" value="TPR-like"/>
    <property type="match status" value="3"/>
</dbReference>
<feature type="domain" description="OmpR/PhoB-type" evidence="8">
    <location>
        <begin position="1"/>
        <end position="97"/>
    </location>
</feature>
<dbReference type="GO" id="GO:0003677">
    <property type="term" value="F:DNA binding"/>
    <property type="evidence" value="ECO:0007669"/>
    <property type="project" value="UniProtKB-UniRule"/>
</dbReference>
<dbReference type="InterPro" id="IPR036388">
    <property type="entry name" value="WH-like_DNA-bd_sf"/>
</dbReference>
<evidence type="ECO:0000256" key="5">
    <source>
        <dbReference type="PROSITE-ProRule" id="PRU00339"/>
    </source>
</evidence>
<sequence>MEFLLFGEVQLRVAGQPLDVGTPRQQAVLAALAADAGRPVPIETLIDRVWGDDPPGEARNVVYSHLSRIRQVLTEVTELTGTKTGVTRRSAGYVLEIDPGAVDLNRFARLVERGNDVRETDEDRAAALREALVVWRGPPLAGLQGDWAEGVRAAWHRRRLDAAVHWGELELRLGRPDAVLAAMSDLAAEYPLAEPLEALLMRALHAAGRDAEAVDRYAVVRQRLADALGTDPGPELRALHEAILRGELPSAAPAAAAPSSSPAQLPPDTPGFAGRESALRRLGEVTGGPAPAARTVVLSGTAGVGKTTLAVHWAHSVARDFPDGQLYVNLRGFDPTGSPTTPAGAVRGFLEALDVPGERIPTTLDAQVGLYRTLLANRRVLIVLDNARDAGQVRPLLPGARACVVVVTSRDQLAGLVTEGAHPLVVDLLDDAEAHAVLRRRIGQERLAADPAAAAEIIGLCAHLPLALAVVAARAATYPAFGLAALAGQLRDARGGLDEFAGADPATDPRAVFSWSYLRLDPVAARLFRLLGLHHGPDIGTRAAASLAGLPAGRARVLLSELANAHLVAEHAPGRYTMHDLLRAYADELVHESDTAPERDSAVHRLLGHYAHTAYHADGFLDPRLEVPPALTPLPEGAEAERIVDRRRALTWFETEHRVLLRAVAVDAEFDARVWELAWALRRFLTMRGHWHDESDVLSAALSAARRLGDERKQAFAHLHLGGTHVWFGRHVEAGADFRAALKLYTAIDDVVGQAYVHRQFAWMLDRQGIIAEALAHAEQALDLFRAAEHQTGQAASLNAVGWFRALLGEHSAAIDYCRQAIDLQTQLGDHMGAAQSWHSLGYAHKQLGDHAKAITCYGTAVDLLHGTGYLVTEARLILELANLHRDLGDLTSARSRWQEAHDILAGLAHPEADAVRERLREADSRQPNNEEEPHVRTRIVP</sequence>
<evidence type="ECO:0000256" key="2">
    <source>
        <dbReference type="ARBA" id="ARBA00023015"/>
    </source>
</evidence>
<comment type="similarity">
    <text evidence="1">Belongs to the AfsR/DnrI/RedD regulatory family.</text>
</comment>
<dbReference type="Gene3D" id="1.10.10.10">
    <property type="entry name" value="Winged helix-like DNA-binding domain superfamily/Winged helix DNA-binding domain"/>
    <property type="match status" value="1"/>
</dbReference>
<dbReference type="InterPro" id="IPR005158">
    <property type="entry name" value="BTAD"/>
</dbReference>
<dbReference type="PROSITE" id="PS51755">
    <property type="entry name" value="OMPR_PHOB"/>
    <property type="match status" value="1"/>
</dbReference>
<organism evidence="9 10">
    <name type="scientific">Amycolatopsis camponoti</name>
    <dbReference type="NCBI Taxonomy" id="2606593"/>
    <lineage>
        <taxon>Bacteria</taxon>
        <taxon>Bacillati</taxon>
        <taxon>Actinomycetota</taxon>
        <taxon>Actinomycetes</taxon>
        <taxon>Pseudonocardiales</taxon>
        <taxon>Pseudonocardiaceae</taxon>
        <taxon>Amycolatopsis</taxon>
    </lineage>
</organism>
<feature type="region of interest" description="Disordered" evidence="7">
    <location>
        <begin position="921"/>
        <end position="942"/>
    </location>
</feature>